<feature type="region of interest" description="Disordered" evidence="1">
    <location>
        <begin position="1"/>
        <end position="21"/>
    </location>
</feature>
<dbReference type="Proteomes" id="UP001363622">
    <property type="component" value="Unassembled WGS sequence"/>
</dbReference>
<organism evidence="2 3">
    <name type="scientific">Phyllosticta citriasiana</name>
    <dbReference type="NCBI Taxonomy" id="595635"/>
    <lineage>
        <taxon>Eukaryota</taxon>
        <taxon>Fungi</taxon>
        <taxon>Dikarya</taxon>
        <taxon>Ascomycota</taxon>
        <taxon>Pezizomycotina</taxon>
        <taxon>Dothideomycetes</taxon>
        <taxon>Dothideomycetes incertae sedis</taxon>
        <taxon>Botryosphaeriales</taxon>
        <taxon>Phyllostictaceae</taxon>
        <taxon>Phyllosticta</taxon>
    </lineage>
</organism>
<protein>
    <submittedName>
        <fullName evidence="2">Uncharacterized protein</fullName>
    </submittedName>
</protein>
<evidence type="ECO:0000256" key="1">
    <source>
        <dbReference type="SAM" id="MobiDB-lite"/>
    </source>
</evidence>
<proteinExistence type="predicted"/>
<reference evidence="2 3" key="1">
    <citation type="submission" date="2024-04" db="EMBL/GenBank/DDBJ databases">
        <title>Phyllosticta paracitricarpa is synonymous to the EU quarantine fungus P. citricarpa based on phylogenomic analyses.</title>
        <authorList>
            <consortium name="Lawrence Berkeley National Laboratory"/>
            <person name="Van Ingen-Buijs V.A."/>
            <person name="Van Westerhoven A.C."/>
            <person name="Haridas S."/>
            <person name="Skiadas P."/>
            <person name="Martin F."/>
            <person name="Groenewald J.Z."/>
            <person name="Crous P.W."/>
            <person name="Seidl M.F."/>
        </authorList>
    </citation>
    <scope>NUCLEOTIDE SEQUENCE [LARGE SCALE GENOMIC DNA]</scope>
    <source>
        <strain evidence="2 3">CBS 123371</strain>
    </source>
</reference>
<gene>
    <name evidence="2" type="ORF">IWZ03DRAFT_48973</name>
</gene>
<name>A0ABR1KBZ9_9PEZI</name>
<evidence type="ECO:0000313" key="2">
    <source>
        <dbReference type="EMBL" id="KAK7511991.1"/>
    </source>
</evidence>
<evidence type="ECO:0000313" key="3">
    <source>
        <dbReference type="Proteomes" id="UP001363622"/>
    </source>
</evidence>
<keyword evidence="3" id="KW-1185">Reference proteome</keyword>
<comment type="caution">
    <text evidence="2">The sequence shown here is derived from an EMBL/GenBank/DDBJ whole genome shotgun (WGS) entry which is preliminary data.</text>
</comment>
<accession>A0ABR1KBZ9</accession>
<sequence>MCLSRRRRCNFSTSPGPIPDLPTVQKSHRRLARHFQYECECEWSATARCTPGSRWSSFARPLPSLRRATSKTAALPNDARPAVWSHADGLTGPASILLHMYNVTSLTSCSANLTALHRDLNSTPLLTCASCDTFPSVAARRSSVSYPVLPTPHPPCALPDLTLRIRPWQPTLNKLAQETLPSLTILTGPQVRNPLPKFR</sequence>
<dbReference type="EMBL" id="JBBPHU010000011">
    <property type="protein sequence ID" value="KAK7511991.1"/>
    <property type="molecule type" value="Genomic_DNA"/>
</dbReference>